<reference evidence="2" key="1">
    <citation type="submission" date="2020-07" db="EMBL/GenBank/DDBJ databases">
        <title>Chryseobacterium sp. CX-624.</title>
        <authorList>
            <person name="Yang C."/>
        </authorList>
    </citation>
    <scope>NUCLEOTIDE SEQUENCE</scope>
    <source>
        <strain evidence="2">CX-624</strain>
    </source>
</reference>
<dbReference type="EMBL" id="JACEUX010000001">
    <property type="protein sequence ID" value="MBA5246313.1"/>
    <property type="molecule type" value="Genomic_DNA"/>
</dbReference>
<dbReference type="Proteomes" id="UP000539710">
    <property type="component" value="Unassembled WGS sequence"/>
</dbReference>
<evidence type="ECO:0000313" key="1">
    <source>
        <dbReference type="EMBL" id="MBA5246313.1"/>
    </source>
</evidence>
<dbReference type="AlphaFoldDB" id="A0A7D7LPS1"/>
<organism evidence="2 3">
    <name type="scientific">Marnyiella aurantia</name>
    <dbReference type="NCBI Taxonomy" id="2758037"/>
    <lineage>
        <taxon>Bacteria</taxon>
        <taxon>Pseudomonadati</taxon>
        <taxon>Bacteroidota</taxon>
        <taxon>Flavobacteriia</taxon>
        <taxon>Flavobacteriales</taxon>
        <taxon>Weeksellaceae</taxon>
        <taxon>Marnyiella</taxon>
    </lineage>
</organism>
<evidence type="ECO:0008006" key="5">
    <source>
        <dbReference type="Google" id="ProtNLM"/>
    </source>
</evidence>
<keyword evidence="4" id="KW-1185">Reference proteome</keyword>
<dbReference type="RefSeq" id="WP_181886398.1">
    <property type="nucleotide sequence ID" value="NZ_CP059472.1"/>
</dbReference>
<gene>
    <name evidence="2" type="ORF">H1R16_11535</name>
    <name evidence="1" type="ORF">H2507_03930</name>
</gene>
<accession>A0A7D7LPS1</accession>
<proteinExistence type="predicted"/>
<name>A0A7D7LPS1_9FLAO</name>
<dbReference type="EMBL" id="CP059472">
    <property type="protein sequence ID" value="QMS98316.1"/>
    <property type="molecule type" value="Genomic_DNA"/>
</dbReference>
<sequence>MKIFNTKVVLAAGAMLLFSCQKIEESVTTIVTDTKDQVQQKAMETVQQTITEQVSRVVKAEDVAFDSIFTAANDLKLSQVTGKRIVTPNGSPYYVFKYKAPEKELLLQSLTEQPTTDESRSAKEYKKVDGSSIIEKIAFVEKFIPGDLVNVSFLNELRTDKTIEYYKISRFPNSSTVIYHPKDQTVWHFVEVVK</sequence>
<protein>
    <recommendedName>
        <fullName evidence="5">Lipoprotein</fullName>
    </recommendedName>
</protein>
<dbReference type="Proteomes" id="UP000515349">
    <property type="component" value="Chromosome"/>
</dbReference>
<evidence type="ECO:0000313" key="4">
    <source>
        <dbReference type="Proteomes" id="UP000539710"/>
    </source>
</evidence>
<evidence type="ECO:0000313" key="3">
    <source>
        <dbReference type="Proteomes" id="UP000515349"/>
    </source>
</evidence>
<evidence type="ECO:0000313" key="2">
    <source>
        <dbReference type="EMBL" id="QMS98316.1"/>
    </source>
</evidence>
<dbReference type="KEGG" id="cbau:H1R16_11535"/>
<reference evidence="3" key="2">
    <citation type="submission" date="2020-07" db="EMBL/GenBank/DDBJ databases">
        <title>Chryseobacterium sp.cx-624.</title>
        <authorList>
            <person name="Yang C."/>
        </authorList>
    </citation>
    <scope>NUCLEOTIDE SEQUENCE [LARGE SCALE GENOMIC DNA]</scope>
    <source>
        <strain evidence="3">cx-624</strain>
    </source>
</reference>
<dbReference type="PROSITE" id="PS51257">
    <property type="entry name" value="PROKAR_LIPOPROTEIN"/>
    <property type="match status" value="1"/>
</dbReference>
<reference evidence="1" key="4">
    <citation type="submission" date="2020-07" db="EMBL/GenBank/DDBJ databases">
        <authorList>
            <person name="Yang C."/>
        </authorList>
    </citation>
    <scope>NUCLEOTIDE SEQUENCE</scope>
    <source>
        <strain evidence="1">Cx-624</strain>
    </source>
</reference>
<reference evidence="4" key="3">
    <citation type="submission" date="2020-07" db="EMBL/GenBank/DDBJ databases">
        <title>Flavobacterium sp. xlx-214.</title>
        <authorList>
            <person name="Yang C."/>
        </authorList>
    </citation>
    <scope>NUCLEOTIDE SEQUENCE [LARGE SCALE GENOMIC DNA]</scope>
    <source>
        <strain evidence="4">CX-624</strain>
    </source>
</reference>